<evidence type="ECO:0000313" key="4">
    <source>
        <dbReference type="EMBL" id="AEW09219.1"/>
    </source>
</evidence>
<feature type="non-terminal residue" evidence="4">
    <location>
        <position position="100"/>
    </location>
</feature>
<evidence type="ECO:0000259" key="3">
    <source>
        <dbReference type="Pfam" id="PF14226"/>
    </source>
</evidence>
<dbReference type="SUPFAM" id="SSF51197">
    <property type="entry name" value="Clavaminate synthase-like"/>
    <property type="match status" value="1"/>
</dbReference>
<keyword evidence="1" id="KW-0479">Metal-binding</keyword>
<feature type="domain" description="Non-haem dioxygenase N-terminal" evidence="3">
    <location>
        <begin position="52"/>
        <end position="99"/>
    </location>
</feature>
<sequence>MDLLSSKHGECIDRVQALIQNGLKQVPDEYIQPPSLRPTITIHNSSLSNQAPVIDLSEFHTNSLERIRYEVGQACREWGVFQVINHGVPTRLLEEMKDVG</sequence>
<gene>
    <name evidence="4" type="ORF">UMN_602_01</name>
</gene>
<dbReference type="InterPro" id="IPR027443">
    <property type="entry name" value="IPNS-like_sf"/>
</dbReference>
<evidence type="ECO:0000256" key="1">
    <source>
        <dbReference type="ARBA" id="ARBA00022723"/>
    </source>
</evidence>
<dbReference type="EMBL" id="JQ264365">
    <property type="protein sequence ID" value="AEW09219.1"/>
    <property type="molecule type" value="Genomic_DNA"/>
</dbReference>
<dbReference type="AlphaFoldDB" id="H9MDM2"/>
<reference evidence="4" key="1">
    <citation type="submission" date="2011-12" db="EMBL/GenBank/DDBJ databases">
        <title>Nucleotide Diversity and Divergence in the Loblolly Pine Gene Space.</title>
        <authorList>
            <person name="Neale D.B."/>
            <person name="Wegrzyn J.L."/>
            <person name="Lee J.M."/>
            <person name="Eckert A.J."/>
            <person name="Liechty J.D."/>
            <person name="Stevens K.A."/>
            <person name="Langley C.H."/>
        </authorList>
    </citation>
    <scope>NUCLEOTIDE SEQUENCE</scope>
    <source>
        <strain evidence="4">5747</strain>
        <tissue evidence="4">Megagametophyte</tissue>
    </source>
</reference>
<name>H9MDM2_PINRA</name>
<accession>H9MDM2</accession>
<dbReference type="Gene3D" id="2.60.120.330">
    <property type="entry name" value="B-lactam Antibiotic, Isopenicillin N Synthase, Chain"/>
    <property type="match status" value="1"/>
</dbReference>
<evidence type="ECO:0000256" key="2">
    <source>
        <dbReference type="ARBA" id="ARBA00023004"/>
    </source>
</evidence>
<keyword evidence="2" id="KW-0408">Iron</keyword>
<organism evidence="4">
    <name type="scientific">Pinus radiata</name>
    <name type="common">Monterey pine</name>
    <name type="synonym">Pinus insignis</name>
    <dbReference type="NCBI Taxonomy" id="3347"/>
    <lineage>
        <taxon>Eukaryota</taxon>
        <taxon>Viridiplantae</taxon>
        <taxon>Streptophyta</taxon>
        <taxon>Embryophyta</taxon>
        <taxon>Tracheophyta</taxon>
        <taxon>Spermatophyta</taxon>
        <taxon>Pinopsida</taxon>
        <taxon>Pinidae</taxon>
        <taxon>Conifers I</taxon>
        <taxon>Pinales</taxon>
        <taxon>Pinaceae</taxon>
        <taxon>Pinus</taxon>
        <taxon>Pinus subgen. Pinus</taxon>
    </lineage>
</organism>
<proteinExistence type="predicted"/>
<protein>
    <recommendedName>
        <fullName evidence="3">Non-haem dioxygenase N-terminal domain-containing protein</fullName>
    </recommendedName>
</protein>
<dbReference type="GO" id="GO:0046872">
    <property type="term" value="F:metal ion binding"/>
    <property type="evidence" value="ECO:0007669"/>
    <property type="project" value="UniProtKB-KW"/>
</dbReference>
<dbReference type="Pfam" id="PF14226">
    <property type="entry name" value="DIOX_N"/>
    <property type="match status" value="1"/>
</dbReference>
<dbReference type="InterPro" id="IPR026992">
    <property type="entry name" value="DIOX_N"/>
</dbReference>